<gene>
    <name evidence="2" type="ORF">HK097_006041</name>
</gene>
<feature type="region of interest" description="Disordered" evidence="1">
    <location>
        <begin position="1"/>
        <end position="34"/>
    </location>
</feature>
<feature type="compositionally biased region" description="Basic and acidic residues" evidence="1">
    <location>
        <begin position="22"/>
        <end position="34"/>
    </location>
</feature>
<feature type="compositionally biased region" description="Basic and acidic residues" evidence="1">
    <location>
        <begin position="126"/>
        <end position="135"/>
    </location>
</feature>
<dbReference type="Proteomes" id="UP001212841">
    <property type="component" value="Unassembled WGS sequence"/>
</dbReference>
<evidence type="ECO:0000256" key="1">
    <source>
        <dbReference type="SAM" id="MobiDB-lite"/>
    </source>
</evidence>
<dbReference type="AlphaFoldDB" id="A0AAD5SDL0"/>
<evidence type="ECO:0000313" key="2">
    <source>
        <dbReference type="EMBL" id="KAJ3052572.1"/>
    </source>
</evidence>
<feature type="compositionally biased region" description="Basic residues" evidence="1">
    <location>
        <begin position="136"/>
        <end position="147"/>
    </location>
</feature>
<organism evidence="2 3">
    <name type="scientific">Rhizophlyctis rosea</name>
    <dbReference type="NCBI Taxonomy" id="64517"/>
    <lineage>
        <taxon>Eukaryota</taxon>
        <taxon>Fungi</taxon>
        <taxon>Fungi incertae sedis</taxon>
        <taxon>Chytridiomycota</taxon>
        <taxon>Chytridiomycota incertae sedis</taxon>
        <taxon>Chytridiomycetes</taxon>
        <taxon>Rhizophlyctidales</taxon>
        <taxon>Rhizophlyctidaceae</taxon>
        <taxon>Rhizophlyctis</taxon>
    </lineage>
</organism>
<sequence length="195" mass="22525">MENSEQMEDEQPVPAKKSAKGRMTETKLANLERARMVRKANLEAKKKKYPQDKRSIIDRKLAEEEELERRIAAEAEKKAQDILDKKRLEQDLAELQELRKWKQQQQKQKQDEEEVTSKSTKKKAPVTKETKETKTKPKAAPKRKKKVSIQEEETDNSETDCYGASRTQSGRGTRRTAVSSDSTSNNYDWLDDVLG</sequence>
<reference evidence="2" key="1">
    <citation type="submission" date="2020-05" db="EMBL/GenBank/DDBJ databases">
        <title>Phylogenomic resolution of chytrid fungi.</title>
        <authorList>
            <person name="Stajich J.E."/>
            <person name="Amses K."/>
            <person name="Simmons R."/>
            <person name="Seto K."/>
            <person name="Myers J."/>
            <person name="Bonds A."/>
            <person name="Quandt C.A."/>
            <person name="Barry K."/>
            <person name="Liu P."/>
            <person name="Grigoriev I."/>
            <person name="Longcore J.E."/>
            <person name="James T.Y."/>
        </authorList>
    </citation>
    <scope>NUCLEOTIDE SEQUENCE</scope>
    <source>
        <strain evidence="2">JEL0318</strain>
    </source>
</reference>
<feature type="compositionally biased region" description="Low complexity" evidence="1">
    <location>
        <begin position="163"/>
        <end position="177"/>
    </location>
</feature>
<keyword evidence="3" id="KW-1185">Reference proteome</keyword>
<dbReference type="EMBL" id="JADGJD010000283">
    <property type="protein sequence ID" value="KAJ3052572.1"/>
    <property type="molecule type" value="Genomic_DNA"/>
</dbReference>
<proteinExistence type="predicted"/>
<evidence type="ECO:0000313" key="3">
    <source>
        <dbReference type="Proteomes" id="UP001212841"/>
    </source>
</evidence>
<feature type="compositionally biased region" description="Acidic residues" evidence="1">
    <location>
        <begin position="1"/>
        <end position="11"/>
    </location>
</feature>
<feature type="region of interest" description="Disordered" evidence="1">
    <location>
        <begin position="100"/>
        <end position="195"/>
    </location>
</feature>
<accession>A0AAD5SDL0</accession>
<name>A0AAD5SDL0_9FUNG</name>
<protein>
    <submittedName>
        <fullName evidence="2">Uncharacterized protein</fullName>
    </submittedName>
</protein>
<feature type="compositionally biased region" description="Polar residues" evidence="1">
    <location>
        <begin position="178"/>
        <end position="187"/>
    </location>
</feature>
<comment type="caution">
    <text evidence="2">The sequence shown here is derived from an EMBL/GenBank/DDBJ whole genome shotgun (WGS) entry which is preliminary data.</text>
</comment>